<proteinExistence type="inferred from homology"/>
<dbReference type="OrthoDB" id="416253at2759"/>
<name>A0A8H6W2W7_MYCCL</name>
<dbReference type="SUPFAM" id="SSF51430">
    <property type="entry name" value="NAD(P)-linked oxidoreductase"/>
    <property type="match status" value="1"/>
</dbReference>
<keyword evidence="4" id="KW-0472">Membrane</keyword>
<dbReference type="InterPro" id="IPR023210">
    <property type="entry name" value="NADP_OxRdtase_dom"/>
</dbReference>
<dbReference type="AlphaFoldDB" id="A0A8H6W2W7"/>
<dbReference type="InterPro" id="IPR020471">
    <property type="entry name" value="AKR"/>
</dbReference>
<dbReference type="InterPro" id="IPR044494">
    <property type="entry name" value="AKR3C2/3"/>
</dbReference>
<evidence type="ECO:0000256" key="3">
    <source>
        <dbReference type="ARBA" id="ARBA00023002"/>
    </source>
</evidence>
<keyword evidence="2" id="KW-0521">NADP</keyword>
<keyword evidence="4" id="KW-1133">Transmembrane helix</keyword>
<keyword evidence="3" id="KW-0560">Oxidoreductase</keyword>
<dbReference type="InterPro" id="IPR018170">
    <property type="entry name" value="Aldo/ket_reductase_CS"/>
</dbReference>
<evidence type="ECO:0000256" key="1">
    <source>
        <dbReference type="ARBA" id="ARBA00007905"/>
    </source>
</evidence>
<dbReference type="GO" id="GO:0016616">
    <property type="term" value="F:oxidoreductase activity, acting on the CH-OH group of donors, NAD or NADP as acceptor"/>
    <property type="evidence" value="ECO:0007669"/>
    <property type="project" value="UniProtKB-ARBA"/>
</dbReference>
<comment type="similarity">
    <text evidence="1">Belongs to the aldo/keto reductase family.</text>
</comment>
<reference evidence="6" key="1">
    <citation type="submission" date="2020-05" db="EMBL/GenBank/DDBJ databases">
        <title>Mycena genomes resolve the evolution of fungal bioluminescence.</title>
        <authorList>
            <person name="Tsai I.J."/>
        </authorList>
    </citation>
    <scope>NUCLEOTIDE SEQUENCE</scope>
    <source>
        <strain evidence="6">110903Hualien_Pintung</strain>
    </source>
</reference>
<evidence type="ECO:0000256" key="4">
    <source>
        <dbReference type="SAM" id="Phobius"/>
    </source>
</evidence>
<accession>A0A8H6W2W7</accession>
<feature type="domain" description="NADP-dependent oxidoreductase" evidence="5">
    <location>
        <begin position="63"/>
        <end position="310"/>
    </location>
</feature>
<dbReference type="Pfam" id="PF00248">
    <property type="entry name" value="Aldo_ket_red"/>
    <property type="match status" value="1"/>
</dbReference>
<gene>
    <name evidence="6" type="ORF">HMN09_00977600</name>
</gene>
<dbReference type="CDD" id="cd19120">
    <property type="entry name" value="AKR_AKR3C2-3"/>
    <property type="match status" value="1"/>
</dbReference>
<evidence type="ECO:0000313" key="6">
    <source>
        <dbReference type="EMBL" id="KAF7299718.1"/>
    </source>
</evidence>
<sequence length="350" mass="38828">MSHHFVNLLRDSLKLKLQKRPWQTDERRALELASCHDTNTTLTTKTMPFGKAKLNDGHEIPTIAFGTGSVNKGHDVTQISSWALEAGFDHLDTAQFYQTEATLGKAIYESGLPRSELYITSKYGFGDVKEAFQASLNNLKTTYLDLYLIHNPRSIPPGEIPTVWAHLEALKDAGLTRSIGVSNFDLTQLQDLVKLARKHKPAVNQIQFHPYNYALNKELLAFAAEHGIVVEAYSPLAPITQYPGGPVDAPLKAAAERLGVTPTQVLFLWAKAKGVVIVTTSSSKQHMEEYLAVGDLPPLTEEEVAAIDAAGARGPANAFVKLRRHERVLVLCRILALAYIFWAYFIWRPA</sequence>
<keyword evidence="4" id="KW-0812">Transmembrane</keyword>
<evidence type="ECO:0000259" key="5">
    <source>
        <dbReference type="Pfam" id="PF00248"/>
    </source>
</evidence>
<comment type="caution">
    <text evidence="6">The sequence shown here is derived from an EMBL/GenBank/DDBJ whole genome shotgun (WGS) entry which is preliminary data.</text>
</comment>
<feature type="transmembrane region" description="Helical" evidence="4">
    <location>
        <begin position="328"/>
        <end position="347"/>
    </location>
</feature>
<dbReference type="Proteomes" id="UP000613580">
    <property type="component" value="Unassembled WGS sequence"/>
</dbReference>
<dbReference type="EMBL" id="JACAZE010000014">
    <property type="protein sequence ID" value="KAF7299718.1"/>
    <property type="molecule type" value="Genomic_DNA"/>
</dbReference>
<dbReference type="PANTHER" id="PTHR43827">
    <property type="entry name" value="2,5-DIKETO-D-GLUCONIC ACID REDUCTASE"/>
    <property type="match status" value="1"/>
</dbReference>
<evidence type="ECO:0000256" key="2">
    <source>
        <dbReference type="ARBA" id="ARBA00022857"/>
    </source>
</evidence>
<dbReference type="PROSITE" id="PS00062">
    <property type="entry name" value="ALDOKETO_REDUCTASE_2"/>
    <property type="match status" value="1"/>
</dbReference>
<evidence type="ECO:0000313" key="7">
    <source>
        <dbReference type="Proteomes" id="UP000613580"/>
    </source>
</evidence>
<dbReference type="InterPro" id="IPR036812">
    <property type="entry name" value="NAD(P)_OxRdtase_dom_sf"/>
</dbReference>
<keyword evidence="7" id="KW-1185">Reference proteome</keyword>
<dbReference type="PRINTS" id="PR00069">
    <property type="entry name" value="ALDKETRDTASE"/>
</dbReference>
<dbReference type="GO" id="GO:0016652">
    <property type="term" value="F:oxidoreductase activity, acting on NAD(P)H as acceptor"/>
    <property type="evidence" value="ECO:0007669"/>
    <property type="project" value="InterPro"/>
</dbReference>
<dbReference type="Gene3D" id="3.20.20.100">
    <property type="entry name" value="NADP-dependent oxidoreductase domain"/>
    <property type="match status" value="1"/>
</dbReference>
<organism evidence="6 7">
    <name type="scientific">Mycena chlorophos</name>
    <name type="common">Agaric fungus</name>
    <name type="synonym">Agaricus chlorophos</name>
    <dbReference type="NCBI Taxonomy" id="658473"/>
    <lineage>
        <taxon>Eukaryota</taxon>
        <taxon>Fungi</taxon>
        <taxon>Dikarya</taxon>
        <taxon>Basidiomycota</taxon>
        <taxon>Agaricomycotina</taxon>
        <taxon>Agaricomycetes</taxon>
        <taxon>Agaricomycetidae</taxon>
        <taxon>Agaricales</taxon>
        <taxon>Marasmiineae</taxon>
        <taxon>Mycenaceae</taxon>
        <taxon>Mycena</taxon>
    </lineage>
</organism>
<dbReference type="PANTHER" id="PTHR43827:SF3">
    <property type="entry name" value="NADP-DEPENDENT OXIDOREDUCTASE DOMAIN-CONTAINING PROTEIN"/>
    <property type="match status" value="1"/>
</dbReference>
<protein>
    <submittedName>
        <fullName evidence="6">Aldo-keto reductase</fullName>
    </submittedName>
</protein>